<dbReference type="GO" id="GO:0016020">
    <property type="term" value="C:membrane"/>
    <property type="evidence" value="ECO:0007669"/>
    <property type="project" value="UniProtKB-SubCell"/>
</dbReference>
<feature type="transmembrane region" description="Helical" evidence="8">
    <location>
        <begin position="315"/>
        <end position="337"/>
    </location>
</feature>
<feature type="transmembrane region" description="Helical" evidence="8">
    <location>
        <begin position="219"/>
        <end position="238"/>
    </location>
</feature>
<gene>
    <name evidence="11" type="primary">LOC106166923</name>
</gene>
<dbReference type="Proteomes" id="UP000085678">
    <property type="component" value="Unplaced"/>
</dbReference>
<evidence type="ECO:0000256" key="2">
    <source>
        <dbReference type="ARBA" id="ARBA00006528"/>
    </source>
</evidence>
<name>A0A1S3IU25_LINAN</name>
<dbReference type="Gene3D" id="1.20.1530.20">
    <property type="match status" value="1"/>
</dbReference>
<evidence type="ECO:0000256" key="7">
    <source>
        <dbReference type="SAM" id="MobiDB-lite"/>
    </source>
</evidence>
<feature type="chain" id="PRO_5010299121" evidence="9">
    <location>
        <begin position="21"/>
        <end position="555"/>
    </location>
</feature>
<dbReference type="InParanoid" id="A0A1S3IU25"/>
<dbReference type="AlphaFoldDB" id="A0A1S3IU25"/>
<dbReference type="InterPro" id="IPR002657">
    <property type="entry name" value="BilAc:Na_symport/Acr3"/>
</dbReference>
<dbReference type="GO" id="GO:0015293">
    <property type="term" value="F:symporter activity"/>
    <property type="evidence" value="ECO:0007669"/>
    <property type="project" value="UniProtKB-KW"/>
</dbReference>
<dbReference type="OrthoDB" id="203097at2759"/>
<feature type="transmembrane region" description="Helical" evidence="8">
    <location>
        <begin position="388"/>
        <end position="407"/>
    </location>
</feature>
<dbReference type="OMA" id="CISKRRH"/>
<evidence type="ECO:0000256" key="5">
    <source>
        <dbReference type="ARBA" id="ARBA00022989"/>
    </source>
</evidence>
<feature type="transmembrane region" description="Helical" evidence="8">
    <location>
        <begin position="448"/>
        <end position="466"/>
    </location>
</feature>
<accession>A0A1S3IU25</accession>
<keyword evidence="5 8" id="KW-1133">Transmembrane helix</keyword>
<keyword evidence="4" id="KW-0769">Symport</keyword>
<dbReference type="PANTHER" id="PTHR10361:SF28">
    <property type="entry name" value="P3 PROTEIN-RELATED"/>
    <property type="match status" value="1"/>
</dbReference>
<dbReference type="PANTHER" id="PTHR10361">
    <property type="entry name" value="SODIUM-BILE ACID COTRANSPORTER"/>
    <property type="match status" value="1"/>
</dbReference>
<dbReference type="RefSeq" id="XP_013401039.1">
    <property type="nucleotide sequence ID" value="XM_013545585.2"/>
</dbReference>
<organism evidence="10 11">
    <name type="scientific">Lingula anatina</name>
    <name type="common">Brachiopod</name>
    <name type="synonym">Lingula unguis</name>
    <dbReference type="NCBI Taxonomy" id="7574"/>
    <lineage>
        <taxon>Eukaryota</taxon>
        <taxon>Metazoa</taxon>
        <taxon>Spiralia</taxon>
        <taxon>Lophotrochozoa</taxon>
        <taxon>Brachiopoda</taxon>
        <taxon>Linguliformea</taxon>
        <taxon>Lingulata</taxon>
        <taxon>Lingulida</taxon>
        <taxon>Linguloidea</taxon>
        <taxon>Lingulidae</taxon>
        <taxon>Lingula</taxon>
    </lineage>
</organism>
<keyword evidence="6 8" id="KW-0472">Membrane</keyword>
<dbReference type="Pfam" id="PF01758">
    <property type="entry name" value="SBF"/>
    <property type="match status" value="1"/>
</dbReference>
<evidence type="ECO:0000256" key="3">
    <source>
        <dbReference type="ARBA" id="ARBA00022692"/>
    </source>
</evidence>
<evidence type="ECO:0000256" key="8">
    <source>
        <dbReference type="SAM" id="Phobius"/>
    </source>
</evidence>
<dbReference type="FunCoup" id="A0A1S3IU25">
    <property type="interactions" value="170"/>
</dbReference>
<feature type="compositionally biased region" description="Polar residues" evidence="7">
    <location>
        <begin position="27"/>
        <end position="45"/>
    </location>
</feature>
<evidence type="ECO:0000256" key="4">
    <source>
        <dbReference type="ARBA" id="ARBA00022847"/>
    </source>
</evidence>
<feature type="transmembrane region" description="Helical" evidence="8">
    <location>
        <begin position="357"/>
        <end position="376"/>
    </location>
</feature>
<feature type="signal peptide" evidence="9">
    <location>
        <begin position="1"/>
        <end position="20"/>
    </location>
</feature>
<feature type="transmembrane region" description="Helical" evidence="8">
    <location>
        <begin position="419"/>
        <end position="441"/>
    </location>
</feature>
<protein>
    <submittedName>
        <fullName evidence="11">Ileal sodium/bile acid cotransporter-like</fullName>
    </submittedName>
</protein>
<dbReference type="KEGG" id="lak:106166923"/>
<keyword evidence="4" id="KW-0813">Transport</keyword>
<dbReference type="InterPro" id="IPR004710">
    <property type="entry name" value="Bilac:Na_transpt"/>
</dbReference>
<dbReference type="InterPro" id="IPR038770">
    <property type="entry name" value="Na+/solute_symporter_sf"/>
</dbReference>
<evidence type="ECO:0000256" key="6">
    <source>
        <dbReference type="ARBA" id="ARBA00023136"/>
    </source>
</evidence>
<proteinExistence type="inferred from homology"/>
<evidence type="ECO:0000256" key="1">
    <source>
        <dbReference type="ARBA" id="ARBA00004141"/>
    </source>
</evidence>
<dbReference type="GeneID" id="106166923"/>
<feature type="transmembrane region" description="Helical" evidence="8">
    <location>
        <begin position="286"/>
        <end position="308"/>
    </location>
</feature>
<evidence type="ECO:0000313" key="11">
    <source>
        <dbReference type="RefSeq" id="XP_013401039.1"/>
    </source>
</evidence>
<feature type="transmembrane region" description="Helical" evidence="8">
    <location>
        <begin position="259"/>
        <end position="280"/>
    </location>
</feature>
<comment type="similarity">
    <text evidence="2">Belongs to the bile acid:sodium symporter (BASS) (TC 2.A.28) family.</text>
</comment>
<reference evidence="11" key="1">
    <citation type="submission" date="2025-08" db="UniProtKB">
        <authorList>
            <consortium name="RefSeq"/>
        </authorList>
    </citation>
    <scope>IDENTIFICATION</scope>
    <source>
        <tissue evidence="11">Gonads</tissue>
    </source>
</reference>
<evidence type="ECO:0000313" key="10">
    <source>
        <dbReference type="Proteomes" id="UP000085678"/>
    </source>
</evidence>
<evidence type="ECO:0000256" key="9">
    <source>
        <dbReference type="SAM" id="SignalP"/>
    </source>
</evidence>
<keyword evidence="9" id="KW-0732">Signal</keyword>
<feature type="region of interest" description="Disordered" evidence="7">
    <location>
        <begin position="518"/>
        <end position="555"/>
    </location>
</feature>
<feature type="region of interest" description="Disordered" evidence="7">
    <location>
        <begin position="25"/>
        <end position="46"/>
    </location>
</feature>
<comment type="subcellular location">
    <subcellularLocation>
        <location evidence="1">Membrane</location>
        <topology evidence="1">Multi-pass membrane protein</topology>
    </subcellularLocation>
</comment>
<sequence>MTFQMRVVTALLVVALTTSGESVPKAVSSNLQDSSDAGANVSSPVTFDFDPPEIQLLKEGETRNVKFNFTLRDWAKNLGGSTPLLVRVTVGYSHPARAEIRPHGEKLLTLRAEDSTFSDNGGVKVAVVPLGETEVKADETMRVGYDSLRAENKNDTASTSVETTADVCGGHCIPVTGTFLGFTHLEFSIYRNSSLAGSEPQWEDLPVRYRISVIRRVRAVDGIFTAVVILLVVIANISMGCKTDLAVVKEVLKKPFAPAIGFCCQFIIMPLTAFAATHALQLDPTLGLGLFTLGCSPGGGVSNVYTYLLNGDISLSVTMTLISTVASLGMIPLWLFTLGQLYLQGPDYKIVIPYQNILISLVSIMVPVSIGVAIRYKKPELAKKIGKLIKPIMVIIILCIFSFGIYANLYIFQMFTPKTLAAGAMLPWVGFTLGAAVAAILRQPRYRIITIAIETGIQNIGVPMLVLKFTLPPPLGDLGIVAVAAAATFTPLPLWIGIAVMAIKKRCCKDEKYQQAKQEEEMENLKSDGVVLNGNSNVKGSGQDKEVVSDKLSAI</sequence>
<feature type="transmembrane region" description="Helical" evidence="8">
    <location>
        <begin position="478"/>
        <end position="503"/>
    </location>
</feature>
<keyword evidence="3 8" id="KW-0812">Transmembrane</keyword>
<keyword evidence="10" id="KW-1185">Reference proteome</keyword>